<dbReference type="EMBL" id="JAUKUD010000006">
    <property type="protein sequence ID" value="KAK0741352.1"/>
    <property type="molecule type" value="Genomic_DNA"/>
</dbReference>
<dbReference type="SUPFAM" id="SSF51735">
    <property type="entry name" value="NAD(P)-binding Rossmann-fold domains"/>
    <property type="match status" value="1"/>
</dbReference>
<dbReference type="PANTHER" id="PTHR43477">
    <property type="entry name" value="DIHYDROANTICAPSIN 7-DEHYDROGENASE"/>
    <property type="match status" value="1"/>
</dbReference>
<dbReference type="GO" id="GO:0016491">
    <property type="term" value="F:oxidoreductase activity"/>
    <property type="evidence" value="ECO:0007669"/>
    <property type="project" value="UniProtKB-KW"/>
</dbReference>
<dbReference type="InterPro" id="IPR051122">
    <property type="entry name" value="SDR_DHRS6-like"/>
</dbReference>
<evidence type="ECO:0000256" key="2">
    <source>
        <dbReference type="ARBA" id="ARBA00022857"/>
    </source>
</evidence>
<name>A0AA40EL42_9PEZI</name>
<reference evidence="4" key="1">
    <citation type="submission" date="2023-06" db="EMBL/GenBank/DDBJ databases">
        <title>Genome-scale phylogeny and comparative genomics of the fungal order Sordariales.</title>
        <authorList>
            <consortium name="Lawrence Berkeley National Laboratory"/>
            <person name="Hensen N."/>
            <person name="Bonometti L."/>
            <person name="Westerberg I."/>
            <person name="Brannstrom I.O."/>
            <person name="Guillou S."/>
            <person name="Cros-Aarteil S."/>
            <person name="Calhoun S."/>
            <person name="Haridas S."/>
            <person name="Kuo A."/>
            <person name="Mondo S."/>
            <person name="Pangilinan J."/>
            <person name="Riley R."/>
            <person name="LaButti K."/>
            <person name="Andreopoulos B."/>
            <person name="Lipzen A."/>
            <person name="Chen C."/>
            <person name="Yanf M."/>
            <person name="Daum C."/>
            <person name="Ng V."/>
            <person name="Clum A."/>
            <person name="Steindorff A."/>
            <person name="Ohm R."/>
            <person name="Martin F."/>
            <person name="Silar P."/>
            <person name="Natvig D."/>
            <person name="Lalanne C."/>
            <person name="Gautier V."/>
            <person name="Ament-velasquez S.L."/>
            <person name="Kruys A."/>
            <person name="Hutchinson M.I."/>
            <person name="Powell A.J."/>
            <person name="Barry K."/>
            <person name="Miller A.N."/>
            <person name="Grigoriev I.V."/>
            <person name="Debuchy R."/>
            <person name="Gladieux P."/>
            <person name="Thoren M.H."/>
            <person name="Johannesson H."/>
        </authorList>
    </citation>
    <scope>NUCLEOTIDE SEQUENCE</scope>
    <source>
        <strain evidence="4">SMH3187-1</strain>
    </source>
</reference>
<dbReference type="PRINTS" id="PR00081">
    <property type="entry name" value="GDHRDH"/>
</dbReference>
<dbReference type="CDD" id="cd05233">
    <property type="entry name" value="SDR_c"/>
    <property type="match status" value="1"/>
</dbReference>
<evidence type="ECO:0000256" key="3">
    <source>
        <dbReference type="ARBA" id="ARBA00023002"/>
    </source>
</evidence>
<dbReference type="Proteomes" id="UP001172155">
    <property type="component" value="Unassembled WGS sequence"/>
</dbReference>
<dbReference type="InterPro" id="IPR002347">
    <property type="entry name" value="SDR_fam"/>
</dbReference>
<evidence type="ECO:0000313" key="4">
    <source>
        <dbReference type="EMBL" id="KAK0741352.1"/>
    </source>
</evidence>
<evidence type="ECO:0008006" key="6">
    <source>
        <dbReference type="Google" id="ProtNLM"/>
    </source>
</evidence>
<dbReference type="InterPro" id="IPR036291">
    <property type="entry name" value="NAD(P)-bd_dom_sf"/>
</dbReference>
<proteinExistence type="inferred from homology"/>
<dbReference type="InterPro" id="IPR057571">
    <property type="entry name" value="SDR_PhqE-like"/>
</dbReference>
<dbReference type="Gene3D" id="3.40.50.720">
    <property type="entry name" value="NAD(P)-binding Rossmann-like Domain"/>
    <property type="match status" value="1"/>
</dbReference>
<keyword evidence="2" id="KW-0521">NADP</keyword>
<protein>
    <recommendedName>
        <fullName evidence="6">NAD(P)-binding protein</fullName>
    </recommendedName>
</protein>
<accession>A0AA40EL42</accession>
<evidence type="ECO:0000256" key="1">
    <source>
        <dbReference type="ARBA" id="ARBA00006484"/>
    </source>
</evidence>
<dbReference type="PANTHER" id="PTHR43477:SF1">
    <property type="entry name" value="DIHYDROANTICAPSIN 7-DEHYDROGENASE"/>
    <property type="match status" value="1"/>
</dbReference>
<comment type="caution">
    <text evidence="4">The sequence shown here is derived from an EMBL/GenBank/DDBJ whole genome shotgun (WGS) entry which is preliminary data.</text>
</comment>
<dbReference type="Pfam" id="PF23441">
    <property type="entry name" value="SDR"/>
    <property type="match status" value="1"/>
</dbReference>
<organism evidence="4 5">
    <name type="scientific">Schizothecium vesticola</name>
    <dbReference type="NCBI Taxonomy" id="314040"/>
    <lineage>
        <taxon>Eukaryota</taxon>
        <taxon>Fungi</taxon>
        <taxon>Dikarya</taxon>
        <taxon>Ascomycota</taxon>
        <taxon>Pezizomycotina</taxon>
        <taxon>Sordariomycetes</taxon>
        <taxon>Sordariomycetidae</taxon>
        <taxon>Sordariales</taxon>
        <taxon>Schizotheciaceae</taxon>
        <taxon>Schizothecium</taxon>
    </lineage>
</organism>
<evidence type="ECO:0000313" key="5">
    <source>
        <dbReference type="Proteomes" id="UP001172155"/>
    </source>
</evidence>
<dbReference type="AlphaFoldDB" id="A0AA40EL42"/>
<keyword evidence="3" id="KW-0560">Oxidoreductase</keyword>
<sequence length="262" mass="27499">MSLPPKYTAKLASRRVLVLGGTSGVGFCVAEAALEHGATVIISSSNPTKLSNTLSRLNPTASLPVTAKACDLGSPDTVEANIQSLLAFATDSGRHPLDHVVFTAGDPLDTPRIEDATPASVMKLFQVRFLAAAMLAKALPGFIKKEASSSVTLTGGTNTDRPMPGWAFVAGVGAAIEGLMRGLAVDMKPVRFNVASLGAVHTELWGGLEGEALEGFVEALRRQTLTGEVGRPEDVAEAYLYCMKDRFVTGEVVKTNGGRMLV</sequence>
<keyword evidence="5" id="KW-1185">Reference proteome</keyword>
<comment type="similarity">
    <text evidence="1">Belongs to the short-chain dehydrogenases/reductases (SDR) family.</text>
</comment>
<gene>
    <name evidence="4" type="ORF">B0T18DRAFT_330792</name>
</gene>